<organism evidence="2 3">
    <name type="scientific">Arabis nemorensis</name>
    <dbReference type="NCBI Taxonomy" id="586526"/>
    <lineage>
        <taxon>Eukaryota</taxon>
        <taxon>Viridiplantae</taxon>
        <taxon>Streptophyta</taxon>
        <taxon>Embryophyta</taxon>
        <taxon>Tracheophyta</taxon>
        <taxon>Spermatophyta</taxon>
        <taxon>Magnoliopsida</taxon>
        <taxon>eudicotyledons</taxon>
        <taxon>Gunneridae</taxon>
        <taxon>Pentapetalae</taxon>
        <taxon>rosids</taxon>
        <taxon>malvids</taxon>
        <taxon>Brassicales</taxon>
        <taxon>Brassicaceae</taxon>
        <taxon>Arabideae</taxon>
        <taxon>Arabis</taxon>
    </lineage>
</organism>
<sequence length="68" mass="7767">MFGHKVDWLEKKLEEVKEKKKEEQIGVARMQEVEETLTKCSDVKALLEKEEAKVLAVRAPALTLDDAL</sequence>
<dbReference type="AlphaFoldDB" id="A0A565BXR7"/>
<feature type="coiled-coil region" evidence="1">
    <location>
        <begin position="6"/>
        <end position="50"/>
    </location>
</feature>
<reference evidence="2" key="1">
    <citation type="submission" date="2019-07" db="EMBL/GenBank/DDBJ databases">
        <authorList>
            <person name="Dittberner H."/>
        </authorList>
    </citation>
    <scope>NUCLEOTIDE SEQUENCE [LARGE SCALE GENOMIC DNA]</scope>
</reference>
<keyword evidence="3" id="KW-1185">Reference proteome</keyword>
<proteinExistence type="predicted"/>
<protein>
    <submittedName>
        <fullName evidence="2">Uncharacterized protein</fullName>
    </submittedName>
</protein>
<dbReference type="EMBL" id="CABITT030000005">
    <property type="protein sequence ID" value="VVB06129.1"/>
    <property type="molecule type" value="Genomic_DNA"/>
</dbReference>
<accession>A0A565BXR7</accession>
<comment type="caution">
    <text evidence="2">The sequence shown here is derived from an EMBL/GenBank/DDBJ whole genome shotgun (WGS) entry which is preliminary data.</text>
</comment>
<evidence type="ECO:0000313" key="2">
    <source>
        <dbReference type="EMBL" id="VVB06129.1"/>
    </source>
</evidence>
<keyword evidence="1" id="KW-0175">Coiled coil</keyword>
<evidence type="ECO:0000256" key="1">
    <source>
        <dbReference type="SAM" id="Coils"/>
    </source>
</evidence>
<dbReference type="Proteomes" id="UP000489600">
    <property type="component" value="Unassembled WGS sequence"/>
</dbReference>
<evidence type="ECO:0000313" key="3">
    <source>
        <dbReference type="Proteomes" id="UP000489600"/>
    </source>
</evidence>
<name>A0A565BXR7_9BRAS</name>
<gene>
    <name evidence="2" type="ORF">ANE_LOCUS16573</name>
</gene>